<dbReference type="Proteomes" id="UP000270094">
    <property type="component" value="Unassembled WGS sequence"/>
</dbReference>
<dbReference type="AlphaFoldDB" id="A0A3P7KI41"/>
<organism evidence="1 2">
    <name type="scientific">Strongylus vulgaris</name>
    <name type="common">Blood worm</name>
    <dbReference type="NCBI Taxonomy" id="40348"/>
    <lineage>
        <taxon>Eukaryota</taxon>
        <taxon>Metazoa</taxon>
        <taxon>Ecdysozoa</taxon>
        <taxon>Nematoda</taxon>
        <taxon>Chromadorea</taxon>
        <taxon>Rhabditida</taxon>
        <taxon>Rhabditina</taxon>
        <taxon>Rhabditomorpha</taxon>
        <taxon>Strongyloidea</taxon>
        <taxon>Strongylidae</taxon>
        <taxon>Strongylus</taxon>
    </lineage>
</organism>
<dbReference type="EMBL" id="UYYB01005206">
    <property type="protein sequence ID" value="VDM67332.1"/>
    <property type="molecule type" value="Genomic_DNA"/>
</dbReference>
<gene>
    <name evidence="1" type="ORF">SVUK_LOCUS2330</name>
</gene>
<protein>
    <submittedName>
        <fullName evidence="1">Uncharacterized protein</fullName>
    </submittedName>
</protein>
<proteinExistence type="predicted"/>
<name>A0A3P7KI41_STRVU</name>
<accession>A0A3P7KI41</accession>
<evidence type="ECO:0000313" key="2">
    <source>
        <dbReference type="Proteomes" id="UP000270094"/>
    </source>
</evidence>
<reference evidence="1 2" key="1">
    <citation type="submission" date="2018-11" db="EMBL/GenBank/DDBJ databases">
        <authorList>
            <consortium name="Pathogen Informatics"/>
        </authorList>
    </citation>
    <scope>NUCLEOTIDE SEQUENCE [LARGE SCALE GENOMIC DNA]</scope>
</reference>
<sequence length="75" mass="8376">MKLVKTQMQSVTVHDNVIEGCGGAIQLSIEIPYSLSGVAREEITSSGWAVLHLPIPSFEHLSISWAYTIFVERRF</sequence>
<keyword evidence="2" id="KW-1185">Reference proteome</keyword>
<evidence type="ECO:0000313" key="1">
    <source>
        <dbReference type="EMBL" id="VDM67332.1"/>
    </source>
</evidence>